<evidence type="ECO:0000256" key="2">
    <source>
        <dbReference type="ARBA" id="ARBA00022649"/>
    </source>
</evidence>
<evidence type="ECO:0000256" key="1">
    <source>
        <dbReference type="ARBA" id="ARBA00006620"/>
    </source>
</evidence>
<comment type="caution">
    <text evidence="9">The sequence shown here is derived from an EMBL/GenBank/DDBJ whole genome shotgun (WGS) entry which is preliminary data.</text>
</comment>
<sequence>MPKDFYLELTTLLYAAGWRRMENAKGSHEKWRHPDVAHTVIVPRSKSRHTANTVLKHPRLSEPDLPPGVPRSRFRRFP</sequence>
<dbReference type="SUPFAM" id="SSF54786">
    <property type="entry name" value="YcfA/nrd intein domain"/>
    <property type="match status" value="1"/>
</dbReference>
<keyword evidence="5" id="KW-0378">Hydrolase</keyword>
<evidence type="ECO:0000256" key="5">
    <source>
        <dbReference type="ARBA" id="ARBA00022801"/>
    </source>
</evidence>
<keyword evidence="3" id="KW-0540">Nuclease</keyword>
<reference evidence="9 10" key="1">
    <citation type="submission" date="2024-06" db="EMBL/GenBank/DDBJ databases">
        <title>Sorghum-associated microbial communities from plants grown in Nebraska, USA.</title>
        <authorList>
            <person name="Schachtman D."/>
        </authorList>
    </citation>
    <scope>NUCLEOTIDE SEQUENCE [LARGE SCALE GENOMIC DNA]</scope>
    <source>
        <strain evidence="9 10">2814</strain>
    </source>
</reference>
<evidence type="ECO:0000256" key="3">
    <source>
        <dbReference type="ARBA" id="ARBA00022722"/>
    </source>
</evidence>
<dbReference type="RefSeq" id="WP_354089597.1">
    <property type="nucleotide sequence ID" value="NZ_JBEPTF010000003.1"/>
</dbReference>
<evidence type="ECO:0000256" key="4">
    <source>
        <dbReference type="ARBA" id="ARBA00022759"/>
    </source>
</evidence>
<keyword evidence="7" id="KW-0346">Stress response</keyword>
<keyword evidence="4" id="KW-0255">Endonuclease</keyword>
<comment type="similarity">
    <text evidence="1">Belongs to the HicA mRNA interferase family.</text>
</comment>
<evidence type="ECO:0000256" key="7">
    <source>
        <dbReference type="ARBA" id="ARBA00023016"/>
    </source>
</evidence>
<evidence type="ECO:0000256" key="6">
    <source>
        <dbReference type="ARBA" id="ARBA00022884"/>
    </source>
</evidence>
<accession>A0ABV2RDN0</accession>
<gene>
    <name evidence="9" type="ORF">ABIE19_002584</name>
</gene>
<dbReference type="InterPro" id="IPR038570">
    <property type="entry name" value="HicA_sf"/>
</dbReference>
<organism evidence="9 10">
    <name type="scientific">Brevundimonas faecalis</name>
    <dbReference type="NCBI Taxonomy" id="947378"/>
    <lineage>
        <taxon>Bacteria</taxon>
        <taxon>Pseudomonadati</taxon>
        <taxon>Pseudomonadota</taxon>
        <taxon>Alphaproteobacteria</taxon>
        <taxon>Caulobacterales</taxon>
        <taxon>Caulobacteraceae</taxon>
        <taxon>Brevundimonas</taxon>
    </lineage>
</organism>
<keyword evidence="6" id="KW-0694">RNA-binding</keyword>
<dbReference type="InterPro" id="IPR012933">
    <property type="entry name" value="HicA_mRNA_interferase"/>
</dbReference>
<dbReference type="Proteomes" id="UP001549313">
    <property type="component" value="Unassembled WGS sequence"/>
</dbReference>
<proteinExistence type="inferred from homology"/>
<dbReference type="Gene3D" id="3.30.920.30">
    <property type="entry name" value="Hypothetical protein"/>
    <property type="match status" value="1"/>
</dbReference>
<keyword evidence="10" id="KW-1185">Reference proteome</keyword>
<dbReference type="EMBL" id="JBEPTF010000003">
    <property type="protein sequence ID" value="MET4684647.1"/>
    <property type="molecule type" value="Genomic_DNA"/>
</dbReference>
<evidence type="ECO:0000313" key="10">
    <source>
        <dbReference type="Proteomes" id="UP001549313"/>
    </source>
</evidence>
<dbReference type="Pfam" id="PF07927">
    <property type="entry name" value="HicA_toxin"/>
    <property type="match status" value="1"/>
</dbReference>
<protein>
    <submittedName>
        <fullName evidence="9">RNA binding protein YcfA (HicA-like mRNA interferase family)</fullName>
    </submittedName>
</protein>
<name>A0ABV2RDN0_9CAUL</name>
<evidence type="ECO:0000313" key="9">
    <source>
        <dbReference type="EMBL" id="MET4684647.1"/>
    </source>
</evidence>
<evidence type="ECO:0000256" key="8">
    <source>
        <dbReference type="SAM" id="MobiDB-lite"/>
    </source>
</evidence>
<keyword evidence="2" id="KW-1277">Toxin-antitoxin system</keyword>
<feature type="region of interest" description="Disordered" evidence="8">
    <location>
        <begin position="46"/>
        <end position="78"/>
    </location>
</feature>